<keyword evidence="2" id="KW-0813">Transport</keyword>
<evidence type="ECO:0000256" key="3">
    <source>
        <dbReference type="ARBA" id="ARBA00022475"/>
    </source>
</evidence>
<gene>
    <name evidence="11" type="ORF">GCM10008995_13460</name>
</gene>
<evidence type="ECO:0000256" key="10">
    <source>
        <dbReference type="SAM" id="Phobius"/>
    </source>
</evidence>
<dbReference type="GO" id="GO:0042941">
    <property type="term" value="P:D-alanine transmembrane transport"/>
    <property type="evidence" value="ECO:0007669"/>
    <property type="project" value="TreeGrafter"/>
</dbReference>
<feature type="transmembrane region" description="Helical" evidence="10">
    <location>
        <begin position="171"/>
        <end position="191"/>
    </location>
</feature>
<dbReference type="GO" id="GO:0015190">
    <property type="term" value="F:L-leucine transmembrane transporter activity"/>
    <property type="evidence" value="ECO:0007669"/>
    <property type="project" value="TreeGrafter"/>
</dbReference>
<comment type="similarity">
    <text evidence="9">Belongs to the binding-protein-dependent transport system permease family. LivHM subfamily.</text>
</comment>
<evidence type="ECO:0000256" key="6">
    <source>
        <dbReference type="ARBA" id="ARBA00022970"/>
    </source>
</evidence>
<name>A0A830EA13_9EURY</name>
<protein>
    <recommendedName>
        <fullName evidence="13">Branched-chain amino acid ABC transporter permease</fullName>
    </recommendedName>
</protein>
<feature type="transmembrane region" description="Helical" evidence="10">
    <location>
        <begin position="282"/>
        <end position="301"/>
    </location>
</feature>
<feature type="transmembrane region" description="Helical" evidence="10">
    <location>
        <begin position="372"/>
        <end position="396"/>
    </location>
</feature>
<keyword evidence="12" id="KW-1185">Reference proteome</keyword>
<evidence type="ECO:0008006" key="13">
    <source>
        <dbReference type="Google" id="ProtNLM"/>
    </source>
</evidence>
<sequence length="468" mass="48354">MPPETALLQAIVNGIATGSMVALGAIGLSMVYSIAEVPNFAHGDLLTLGAYMALLVNKPGNVPLLDTLTTGGQSATMGGTAVLFALGVVATLGAIYMLGGVEALLGSFWPVDVPGGAALAVHVGLGAAVGAIASLGVPSIIAAMLFSGIVVAALGPLQERYVFGKFRAKDISLAMMLVVSLAVAFVLRFTIQTVFGSTTRSYSLQPEVEVFGNSINMVVVKFFDFYVTGGGFLLNVSDPVSEAVLFNGVFSWVSILLMFVAAAAAGYAGYRYRRGTRAILGPYLLGTIAGILAFAVIGFLTNSPGPVPQSPIHSTRVRLSVLNGAIIVLALGMMGLLHTLLRATKVGKAMRATSDNRDLAEIRGIDVDQVTMGVWVIAGLFAGVGGATLGVLFGTLKITMGFFILLPMFAAVILGGITIYGALVGSYIVGLAMEIGIFALPLGATYRTPMAFVVLILVLLLKPEGITG</sequence>
<keyword evidence="3" id="KW-1003">Cell membrane</keyword>
<dbReference type="InterPro" id="IPR001851">
    <property type="entry name" value="ABC_transp_permease"/>
</dbReference>
<keyword evidence="7 10" id="KW-1133">Transmembrane helix</keyword>
<keyword evidence="4" id="KW-0997">Cell inner membrane</keyword>
<keyword evidence="6" id="KW-0029">Amino-acid transport</keyword>
<dbReference type="EMBL" id="BMOC01000006">
    <property type="protein sequence ID" value="GGJ04921.1"/>
    <property type="molecule type" value="Genomic_DNA"/>
</dbReference>
<reference evidence="11" key="2">
    <citation type="submission" date="2020-09" db="EMBL/GenBank/DDBJ databases">
        <authorList>
            <person name="Sun Q."/>
            <person name="Ohkuma M."/>
        </authorList>
    </citation>
    <scope>NUCLEOTIDE SEQUENCE</scope>
    <source>
        <strain evidence="11">JCM 14359</strain>
    </source>
</reference>
<dbReference type="GO" id="GO:0015188">
    <property type="term" value="F:L-isoleucine transmembrane transporter activity"/>
    <property type="evidence" value="ECO:0007669"/>
    <property type="project" value="TreeGrafter"/>
</dbReference>
<dbReference type="CDD" id="cd06582">
    <property type="entry name" value="TM_PBP1_LivH_like"/>
    <property type="match status" value="1"/>
</dbReference>
<dbReference type="GO" id="GO:1903806">
    <property type="term" value="P:L-isoleucine import across plasma membrane"/>
    <property type="evidence" value="ECO:0007669"/>
    <property type="project" value="TreeGrafter"/>
</dbReference>
<dbReference type="InterPro" id="IPR052157">
    <property type="entry name" value="BCAA_transport_permease"/>
</dbReference>
<evidence type="ECO:0000256" key="9">
    <source>
        <dbReference type="ARBA" id="ARBA00037998"/>
    </source>
</evidence>
<evidence type="ECO:0000256" key="8">
    <source>
        <dbReference type="ARBA" id="ARBA00023136"/>
    </source>
</evidence>
<organism evidence="11 12">
    <name type="scientific">Halobellus salinus</name>
    <dbReference type="NCBI Taxonomy" id="931585"/>
    <lineage>
        <taxon>Archaea</taxon>
        <taxon>Methanobacteriati</taxon>
        <taxon>Methanobacteriota</taxon>
        <taxon>Stenosarchaea group</taxon>
        <taxon>Halobacteria</taxon>
        <taxon>Halobacteriales</taxon>
        <taxon>Haloferacaceae</taxon>
        <taxon>Halobellus</taxon>
    </lineage>
</organism>
<feature type="transmembrane region" description="Helical" evidence="10">
    <location>
        <begin position="249"/>
        <end position="270"/>
    </location>
</feature>
<feature type="transmembrane region" description="Helical" evidence="10">
    <location>
        <begin position="6"/>
        <end position="28"/>
    </location>
</feature>
<dbReference type="AlphaFoldDB" id="A0A830EA13"/>
<keyword evidence="5 10" id="KW-0812">Transmembrane</keyword>
<comment type="subcellular location">
    <subcellularLocation>
        <location evidence="1">Cell membrane</location>
        <topology evidence="1">Multi-pass membrane protein</topology>
    </subcellularLocation>
</comment>
<dbReference type="PANTHER" id="PTHR11795:SF371">
    <property type="entry name" value="HIGH-AFFINITY BRANCHED-CHAIN AMINO ACID TRANSPORT SYSTEM PERMEASE PROTEIN LIVH"/>
    <property type="match status" value="1"/>
</dbReference>
<feature type="transmembrane region" description="Helical" evidence="10">
    <location>
        <begin position="321"/>
        <end position="341"/>
    </location>
</feature>
<feature type="transmembrane region" description="Helical" evidence="10">
    <location>
        <begin position="77"/>
        <end position="99"/>
    </location>
</feature>
<evidence type="ECO:0000313" key="11">
    <source>
        <dbReference type="EMBL" id="GGJ04921.1"/>
    </source>
</evidence>
<evidence type="ECO:0000256" key="4">
    <source>
        <dbReference type="ARBA" id="ARBA00022519"/>
    </source>
</evidence>
<evidence type="ECO:0000256" key="2">
    <source>
        <dbReference type="ARBA" id="ARBA00022448"/>
    </source>
</evidence>
<dbReference type="PANTHER" id="PTHR11795">
    <property type="entry name" value="BRANCHED-CHAIN AMINO ACID TRANSPORT SYSTEM PERMEASE PROTEIN LIVH"/>
    <property type="match status" value="1"/>
</dbReference>
<dbReference type="GO" id="GO:0015808">
    <property type="term" value="P:L-alanine transport"/>
    <property type="evidence" value="ECO:0007669"/>
    <property type="project" value="TreeGrafter"/>
</dbReference>
<dbReference type="GO" id="GO:0005304">
    <property type="term" value="F:L-valine transmembrane transporter activity"/>
    <property type="evidence" value="ECO:0007669"/>
    <property type="project" value="TreeGrafter"/>
</dbReference>
<keyword evidence="8 10" id="KW-0472">Membrane</keyword>
<dbReference type="Proteomes" id="UP000653099">
    <property type="component" value="Unassembled WGS sequence"/>
</dbReference>
<feature type="transmembrane region" description="Helical" evidence="10">
    <location>
        <begin position="435"/>
        <end position="461"/>
    </location>
</feature>
<dbReference type="Pfam" id="PF02653">
    <property type="entry name" value="BPD_transp_2"/>
    <property type="match status" value="1"/>
</dbReference>
<evidence type="ECO:0000256" key="7">
    <source>
        <dbReference type="ARBA" id="ARBA00022989"/>
    </source>
</evidence>
<evidence type="ECO:0000256" key="1">
    <source>
        <dbReference type="ARBA" id="ARBA00004651"/>
    </source>
</evidence>
<feature type="transmembrane region" description="Helical" evidence="10">
    <location>
        <begin position="139"/>
        <end position="159"/>
    </location>
</feature>
<proteinExistence type="inferred from homology"/>
<accession>A0A830EA13</accession>
<dbReference type="GO" id="GO:0015192">
    <property type="term" value="F:L-phenylalanine transmembrane transporter activity"/>
    <property type="evidence" value="ECO:0007669"/>
    <property type="project" value="TreeGrafter"/>
</dbReference>
<dbReference type="GO" id="GO:0005886">
    <property type="term" value="C:plasma membrane"/>
    <property type="evidence" value="ECO:0007669"/>
    <property type="project" value="UniProtKB-SubCell"/>
</dbReference>
<feature type="transmembrane region" description="Helical" evidence="10">
    <location>
        <begin position="402"/>
        <end position="423"/>
    </location>
</feature>
<evidence type="ECO:0000256" key="5">
    <source>
        <dbReference type="ARBA" id="ARBA00022692"/>
    </source>
</evidence>
<reference evidence="11" key="1">
    <citation type="journal article" date="2014" name="Int. J. Syst. Evol. Microbiol.">
        <title>Complete genome sequence of Corynebacterium casei LMG S-19264T (=DSM 44701T), isolated from a smear-ripened cheese.</title>
        <authorList>
            <consortium name="US DOE Joint Genome Institute (JGI-PGF)"/>
            <person name="Walter F."/>
            <person name="Albersmeier A."/>
            <person name="Kalinowski J."/>
            <person name="Ruckert C."/>
        </authorList>
    </citation>
    <scope>NUCLEOTIDE SEQUENCE</scope>
    <source>
        <strain evidence="11">JCM 14359</strain>
    </source>
</reference>
<evidence type="ECO:0000313" key="12">
    <source>
        <dbReference type="Proteomes" id="UP000653099"/>
    </source>
</evidence>
<feature type="transmembrane region" description="Helical" evidence="10">
    <location>
        <begin position="111"/>
        <end position="133"/>
    </location>
</feature>
<comment type="caution">
    <text evidence="11">The sequence shown here is derived from an EMBL/GenBank/DDBJ whole genome shotgun (WGS) entry which is preliminary data.</text>
</comment>